<sequence length="72" mass="8382">MEKTASHRTGRWRPCTEERVDDLRTVASISKKEIVQSKVPIFACCRESPPFGYQHGLHKDHEHALKQRHHHG</sequence>
<organism evidence="1 2">
    <name type="scientific">Lampropedia puyangensis</name>
    <dbReference type="NCBI Taxonomy" id="1330072"/>
    <lineage>
        <taxon>Bacteria</taxon>
        <taxon>Pseudomonadati</taxon>
        <taxon>Pseudomonadota</taxon>
        <taxon>Betaproteobacteria</taxon>
        <taxon>Burkholderiales</taxon>
        <taxon>Comamonadaceae</taxon>
        <taxon>Lampropedia</taxon>
    </lineage>
</organism>
<accession>A0A4S8F5M5</accession>
<gene>
    <name evidence="1" type="ORF">E9531_09965</name>
</gene>
<evidence type="ECO:0000313" key="2">
    <source>
        <dbReference type="Proteomes" id="UP000308917"/>
    </source>
</evidence>
<name>A0A4S8F5M5_9BURK</name>
<evidence type="ECO:0000313" key="1">
    <source>
        <dbReference type="EMBL" id="THU00602.1"/>
    </source>
</evidence>
<comment type="caution">
    <text evidence="1">The sequence shown here is derived from an EMBL/GenBank/DDBJ whole genome shotgun (WGS) entry which is preliminary data.</text>
</comment>
<reference evidence="1 2" key="1">
    <citation type="journal article" date="2015" name="Antonie Van Leeuwenhoek">
        <title>Lampropedia puyangensis sp. nov., isolated from symptomatic bark of Populus ? euramericana canker and emended description of Lampropedia hyalina (Ehrenberg 1832) Lee et al. 2004.</title>
        <authorList>
            <person name="Li Y."/>
            <person name="Wang T."/>
            <person name="Piao C.G."/>
            <person name="Wang L.F."/>
            <person name="Tian G.Z."/>
            <person name="Zhu T.H."/>
            <person name="Guo M.W."/>
        </authorList>
    </citation>
    <scope>NUCLEOTIDE SEQUENCE [LARGE SCALE GENOMIC DNA]</scope>
    <source>
        <strain evidence="1 2">2-bin</strain>
    </source>
</reference>
<dbReference type="EMBL" id="STFG01000010">
    <property type="protein sequence ID" value="THU00602.1"/>
    <property type="molecule type" value="Genomic_DNA"/>
</dbReference>
<keyword evidence="2" id="KW-1185">Reference proteome</keyword>
<protein>
    <submittedName>
        <fullName evidence="1">Uncharacterized protein</fullName>
    </submittedName>
</protein>
<dbReference type="AlphaFoldDB" id="A0A4S8F5M5"/>
<dbReference type="Proteomes" id="UP000308917">
    <property type="component" value="Unassembled WGS sequence"/>
</dbReference>
<proteinExistence type="predicted"/>